<evidence type="ECO:0000313" key="1">
    <source>
        <dbReference type="EMBL" id="GIY53526.1"/>
    </source>
</evidence>
<protein>
    <submittedName>
        <fullName evidence="1">Uncharacterized protein</fullName>
    </submittedName>
</protein>
<dbReference type="Proteomes" id="UP001054837">
    <property type="component" value="Unassembled WGS sequence"/>
</dbReference>
<dbReference type="AlphaFoldDB" id="A0AAV4U6X8"/>
<comment type="caution">
    <text evidence="1">The sequence shown here is derived from an EMBL/GenBank/DDBJ whole genome shotgun (WGS) entry which is preliminary data.</text>
</comment>
<proteinExistence type="predicted"/>
<organism evidence="1 2">
    <name type="scientific">Caerostris darwini</name>
    <dbReference type="NCBI Taxonomy" id="1538125"/>
    <lineage>
        <taxon>Eukaryota</taxon>
        <taxon>Metazoa</taxon>
        <taxon>Ecdysozoa</taxon>
        <taxon>Arthropoda</taxon>
        <taxon>Chelicerata</taxon>
        <taxon>Arachnida</taxon>
        <taxon>Araneae</taxon>
        <taxon>Araneomorphae</taxon>
        <taxon>Entelegynae</taxon>
        <taxon>Araneoidea</taxon>
        <taxon>Araneidae</taxon>
        <taxon>Caerostris</taxon>
    </lineage>
</organism>
<sequence length="147" mass="16455">MALKPIFQNPKSSSSVPEAHLPAVEEVSNQPMAFSPRCPRSRCTRTTGFSLSFSFCFIGGPFKQLYSSRFVDCVSIRDQIQSETTVPATIPQEEQDPLNKTLYVLKEFVAIFNSLGGVGKVYNRLLQCKNPIEKLRLFTGLFDQQGN</sequence>
<gene>
    <name evidence="1" type="ORF">CDAR_57951</name>
</gene>
<evidence type="ECO:0000313" key="2">
    <source>
        <dbReference type="Proteomes" id="UP001054837"/>
    </source>
</evidence>
<accession>A0AAV4U6X8</accession>
<name>A0AAV4U6X8_9ARAC</name>
<dbReference type="EMBL" id="BPLQ01010785">
    <property type="protein sequence ID" value="GIY53526.1"/>
    <property type="molecule type" value="Genomic_DNA"/>
</dbReference>
<reference evidence="1 2" key="1">
    <citation type="submission" date="2021-06" db="EMBL/GenBank/DDBJ databases">
        <title>Caerostris darwini draft genome.</title>
        <authorList>
            <person name="Kono N."/>
            <person name="Arakawa K."/>
        </authorList>
    </citation>
    <scope>NUCLEOTIDE SEQUENCE [LARGE SCALE GENOMIC DNA]</scope>
</reference>
<keyword evidence="2" id="KW-1185">Reference proteome</keyword>